<dbReference type="EMBL" id="JAVDYC010000001">
    <property type="protein sequence ID" value="MDR7320111.1"/>
    <property type="molecule type" value="Genomic_DNA"/>
</dbReference>
<accession>A0AAE4CP12</accession>
<reference evidence="4 5" key="1">
    <citation type="submission" date="2023-07" db="EMBL/GenBank/DDBJ databases">
        <title>Sequencing the genomes of 1000 actinobacteria strains.</title>
        <authorList>
            <person name="Klenk H.-P."/>
        </authorList>
    </citation>
    <scope>NUCLEOTIDE SEQUENCE [LARGE SCALE GENOMIC DNA]</scope>
    <source>
        <strain evidence="4 5">DSM 44711</strain>
    </source>
</reference>
<dbReference type="Gene3D" id="3.30.160.20">
    <property type="match status" value="1"/>
</dbReference>
<proteinExistence type="inferred from homology"/>
<dbReference type="Pfam" id="PF00472">
    <property type="entry name" value="RF-1"/>
    <property type="match status" value="1"/>
</dbReference>
<dbReference type="RefSeq" id="WP_310408352.1">
    <property type="nucleotide sequence ID" value="NZ_JAVDYC010000001.1"/>
</dbReference>
<keyword evidence="2" id="KW-0488">Methylation</keyword>
<evidence type="ECO:0000256" key="1">
    <source>
        <dbReference type="ARBA" id="ARBA00010835"/>
    </source>
</evidence>
<name>A0AAE4CP12_9ACTN</name>
<dbReference type="SUPFAM" id="SSF75620">
    <property type="entry name" value="Release factor"/>
    <property type="match status" value="1"/>
</dbReference>
<dbReference type="PANTHER" id="PTHR43804:SF7">
    <property type="entry name" value="LD18447P"/>
    <property type="match status" value="1"/>
</dbReference>
<evidence type="ECO:0000313" key="4">
    <source>
        <dbReference type="EMBL" id="MDR7320111.1"/>
    </source>
</evidence>
<evidence type="ECO:0000256" key="2">
    <source>
        <dbReference type="ARBA" id="ARBA00022481"/>
    </source>
</evidence>
<dbReference type="GO" id="GO:0003747">
    <property type="term" value="F:translation release factor activity"/>
    <property type="evidence" value="ECO:0007669"/>
    <property type="project" value="InterPro"/>
</dbReference>
<dbReference type="PANTHER" id="PTHR43804">
    <property type="entry name" value="LD18447P"/>
    <property type="match status" value="1"/>
</dbReference>
<dbReference type="InterPro" id="IPR045853">
    <property type="entry name" value="Pep_chain_release_fac_I_sf"/>
</dbReference>
<sequence length="195" mass="21473">MNLLISAGRGPVECTWALARLARRLESEAARRGVTVTRVEEVAGDRPGTYRSVLLSIGDPAFAATWTGTLCWQAPSPFRSTRRKNWYVIAAPVTVDVAETVFDEADVEIVPVRTGGPGGQHRNKVSSSVRATHRPTGLVVVADTERKFGLNRALALRRLRERLRAGDVAAGERLKTQHWEVHDDLVRGDPVRTES</sequence>
<dbReference type="InterPro" id="IPR000352">
    <property type="entry name" value="Pep_chain_release_fac_I"/>
</dbReference>
<gene>
    <name evidence="4" type="ORF">J2S44_000361</name>
</gene>
<keyword evidence="5" id="KW-1185">Reference proteome</keyword>
<dbReference type="AlphaFoldDB" id="A0AAE4CP12"/>
<evidence type="ECO:0000313" key="5">
    <source>
        <dbReference type="Proteomes" id="UP001183629"/>
    </source>
</evidence>
<comment type="caution">
    <text evidence="4">The sequence shown here is derived from an EMBL/GenBank/DDBJ whole genome shotgun (WGS) entry which is preliminary data.</text>
</comment>
<organism evidence="4 5">
    <name type="scientific">Catenuloplanes niger</name>
    <dbReference type="NCBI Taxonomy" id="587534"/>
    <lineage>
        <taxon>Bacteria</taxon>
        <taxon>Bacillati</taxon>
        <taxon>Actinomycetota</taxon>
        <taxon>Actinomycetes</taxon>
        <taxon>Micromonosporales</taxon>
        <taxon>Micromonosporaceae</taxon>
        <taxon>Catenuloplanes</taxon>
    </lineage>
</organism>
<comment type="similarity">
    <text evidence="1">Belongs to the prokaryotic/mitochondrial release factor family.</text>
</comment>
<dbReference type="Proteomes" id="UP001183629">
    <property type="component" value="Unassembled WGS sequence"/>
</dbReference>
<protein>
    <submittedName>
        <fullName evidence="4">Peptide chain release factor</fullName>
    </submittedName>
</protein>
<feature type="domain" description="Prokaryotic-type class I peptide chain release factors" evidence="3">
    <location>
        <begin position="101"/>
        <end position="168"/>
    </location>
</feature>
<dbReference type="InterPro" id="IPR050057">
    <property type="entry name" value="Prokaryotic/Mito_RF"/>
</dbReference>
<evidence type="ECO:0000259" key="3">
    <source>
        <dbReference type="Pfam" id="PF00472"/>
    </source>
</evidence>